<dbReference type="EMBL" id="CAKKNE010000006">
    <property type="protein sequence ID" value="CAH0379889.1"/>
    <property type="molecule type" value="Genomic_DNA"/>
</dbReference>
<name>A0A7S3ZS03_9STRA</name>
<protein>
    <recommendedName>
        <fullName evidence="6">Plastid lipid-associated protein/fibrillin conserved domain-containing protein</fullName>
    </recommendedName>
</protein>
<organism evidence="3">
    <name type="scientific">Pelagomonas calceolata</name>
    <dbReference type="NCBI Taxonomy" id="35677"/>
    <lineage>
        <taxon>Eukaryota</taxon>
        <taxon>Sar</taxon>
        <taxon>Stramenopiles</taxon>
        <taxon>Ochrophyta</taxon>
        <taxon>Pelagophyceae</taxon>
        <taxon>Pelagomonadales</taxon>
        <taxon>Pelagomonadaceae</taxon>
        <taxon>Pelagomonas</taxon>
    </lineage>
</organism>
<evidence type="ECO:0000313" key="4">
    <source>
        <dbReference type="EMBL" id="CAH0379889.1"/>
    </source>
</evidence>
<feature type="signal peptide" evidence="2">
    <location>
        <begin position="1"/>
        <end position="15"/>
    </location>
</feature>
<accession>A0A7S3ZS03</accession>
<evidence type="ECO:0008006" key="6">
    <source>
        <dbReference type="Google" id="ProtNLM"/>
    </source>
</evidence>
<feature type="compositionally biased region" description="Basic and acidic residues" evidence="1">
    <location>
        <begin position="127"/>
        <end position="139"/>
    </location>
</feature>
<feature type="region of interest" description="Disordered" evidence="1">
    <location>
        <begin position="117"/>
        <end position="140"/>
    </location>
</feature>
<reference evidence="3" key="1">
    <citation type="submission" date="2021-01" db="EMBL/GenBank/DDBJ databases">
        <authorList>
            <person name="Corre E."/>
            <person name="Pelletier E."/>
            <person name="Niang G."/>
            <person name="Scheremetjew M."/>
            <person name="Finn R."/>
            <person name="Kale V."/>
            <person name="Holt S."/>
            <person name="Cochrane G."/>
            <person name="Meng A."/>
            <person name="Brown T."/>
            <person name="Cohen L."/>
        </authorList>
    </citation>
    <scope>NUCLEOTIDE SEQUENCE</scope>
    <source>
        <strain evidence="3">CCMP1756</strain>
    </source>
</reference>
<reference evidence="4" key="2">
    <citation type="submission" date="2021-11" db="EMBL/GenBank/DDBJ databases">
        <authorList>
            <consortium name="Genoscope - CEA"/>
            <person name="William W."/>
        </authorList>
    </citation>
    <scope>NUCLEOTIDE SEQUENCE</scope>
</reference>
<sequence>MKLAIILALAASTNAFLAPLHPQRVNVELAAKKKKKKQVMSPSGDGVQATVLIEKADAAAADAIDLSKQAAALADDSAAKAAAKAAEEAEAEAAKAAAETAAKKAAADAAAAAEREKEAQAAAAAQKAKEEEAAREAESARLAAKAKAEAEAKAKAEEEARIAAEKEAARIAAEKKAAEEAAARGDLVLAAAEAAASWPPDAAIGPLQDALAKAAALGITDGNDVDAAKDAIAAAERIAALAAEGEGVQPRRKAAAKAAEEWQVARKVESLREEGEKVISQRAEGAQKLQAYVKETRASSIVGDWADADGMLCRLKADGTVLVPPSRGSGGAWKLTNEDGFGASVEITLALAQTTRNGVPAGNREHTLKGSISGSKMTGAVETLMFGSVASGDLDLTKM</sequence>
<evidence type="ECO:0000256" key="2">
    <source>
        <dbReference type="SAM" id="SignalP"/>
    </source>
</evidence>
<gene>
    <name evidence="3" type="ORF">PCAL00307_LOCUS7056</name>
    <name evidence="4" type="ORF">PECAL_6P15260</name>
</gene>
<keyword evidence="5" id="KW-1185">Reference proteome</keyword>
<dbReference type="EMBL" id="HBIW01008334">
    <property type="protein sequence ID" value="CAE0691620.1"/>
    <property type="molecule type" value="Transcribed_RNA"/>
</dbReference>
<feature type="chain" id="PRO_5035593870" description="Plastid lipid-associated protein/fibrillin conserved domain-containing protein" evidence="2">
    <location>
        <begin position="16"/>
        <end position="399"/>
    </location>
</feature>
<keyword evidence="2" id="KW-0732">Signal</keyword>
<evidence type="ECO:0000256" key="1">
    <source>
        <dbReference type="SAM" id="MobiDB-lite"/>
    </source>
</evidence>
<dbReference type="Proteomes" id="UP000789595">
    <property type="component" value="Unassembled WGS sequence"/>
</dbReference>
<dbReference type="AlphaFoldDB" id="A0A7S3ZS03"/>
<evidence type="ECO:0000313" key="3">
    <source>
        <dbReference type="EMBL" id="CAE0691620.1"/>
    </source>
</evidence>
<proteinExistence type="predicted"/>
<evidence type="ECO:0000313" key="5">
    <source>
        <dbReference type="Proteomes" id="UP000789595"/>
    </source>
</evidence>